<dbReference type="PRINTS" id="PR00032">
    <property type="entry name" value="HTHARAC"/>
</dbReference>
<dbReference type="InterPro" id="IPR009057">
    <property type="entry name" value="Homeodomain-like_sf"/>
</dbReference>
<dbReference type="AlphaFoldDB" id="A0A6C0GC40"/>
<dbReference type="RefSeq" id="WP_162441598.1">
    <property type="nucleotide sequence ID" value="NZ_CP048222.1"/>
</dbReference>
<gene>
    <name evidence="5" type="ORF">GXP67_01915</name>
</gene>
<dbReference type="Proteomes" id="UP000480178">
    <property type="component" value="Chromosome"/>
</dbReference>
<dbReference type="InterPro" id="IPR020449">
    <property type="entry name" value="Tscrpt_reg_AraC-type_HTH"/>
</dbReference>
<accession>A0A6C0GC40</accession>
<evidence type="ECO:0000313" key="6">
    <source>
        <dbReference type="Proteomes" id="UP000480178"/>
    </source>
</evidence>
<dbReference type="EMBL" id="CP048222">
    <property type="protein sequence ID" value="QHT65511.1"/>
    <property type="molecule type" value="Genomic_DNA"/>
</dbReference>
<proteinExistence type="predicted"/>
<dbReference type="Pfam" id="PF02311">
    <property type="entry name" value="AraC_binding"/>
    <property type="match status" value="1"/>
</dbReference>
<dbReference type="InterPro" id="IPR018062">
    <property type="entry name" value="HTH_AraC-typ_CS"/>
</dbReference>
<dbReference type="GO" id="GO:0043565">
    <property type="term" value="F:sequence-specific DNA binding"/>
    <property type="evidence" value="ECO:0007669"/>
    <property type="project" value="InterPro"/>
</dbReference>
<evidence type="ECO:0000313" key="5">
    <source>
        <dbReference type="EMBL" id="QHT65511.1"/>
    </source>
</evidence>
<keyword evidence="1" id="KW-0805">Transcription regulation</keyword>
<dbReference type="InterPro" id="IPR018060">
    <property type="entry name" value="HTH_AraC"/>
</dbReference>
<organism evidence="5 6">
    <name type="scientific">Rhodocytophaga rosea</name>
    <dbReference type="NCBI Taxonomy" id="2704465"/>
    <lineage>
        <taxon>Bacteria</taxon>
        <taxon>Pseudomonadati</taxon>
        <taxon>Bacteroidota</taxon>
        <taxon>Cytophagia</taxon>
        <taxon>Cytophagales</taxon>
        <taxon>Rhodocytophagaceae</taxon>
        <taxon>Rhodocytophaga</taxon>
    </lineage>
</organism>
<keyword evidence="6" id="KW-1185">Reference proteome</keyword>
<name>A0A6C0GC40_9BACT</name>
<protein>
    <submittedName>
        <fullName evidence="5">AraC family transcriptional regulator</fullName>
    </submittedName>
</protein>
<reference evidence="5 6" key="1">
    <citation type="submission" date="2020-01" db="EMBL/GenBank/DDBJ databases">
        <authorList>
            <person name="Kim M.K."/>
        </authorList>
    </citation>
    <scope>NUCLEOTIDE SEQUENCE [LARGE SCALE GENOMIC DNA]</scope>
    <source>
        <strain evidence="5 6">172606-1</strain>
    </source>
</reference>
<keyword evidence="3" id="KW-0804">Transcription</keyword>
<dbReference type="SUPFAM" id="SSF46689">
    <property type="entry name" value="Homeodomain-like"/>
    <property type="match status" value="2"/>
</dbReference>
<dbReference type="Gene3D" id="2.60.120.280">
    <property type="entry name" value="Regulatory protein AraC"/>
    <property type="match status" value="1"/>
</dbReference>
<dbReference type="PROSITE" id="PS01124">
    <property type="entry name" value="HTH_ARAC_FAMILY_2"/>
    <property type="match status" value="1"/>
</dbReference>
<dbReference type="Pfam" id="PF12833">
    <property type="entry name" value="HTH_18"/>
    <property type="match status" value="1"/>
</dbReference>
<dbReference type="InterPro" id="IPR003313">
    <property type="entry name" value="AraC-bd"/>
</dbReference>
<keyword evidence="2" id="KW-0238">DNA-binding</keyword>
<dbReference type="KEGG" id="rhoz:GXP67_01915"/>
<evidence type="ECO:0000259" key="4">
    <source>
        <dbReference type="PROSITE" id="PS01124"/>
    </source>
</evidence>
<dbReference type="SMART" id="SM00342">
    <property type="entry name" value="HTH_ARAC"/>
    <property type="match status" value="1"/>
</dbReference>
<dbReference type="PROSITE" id="PS00041">
    <property type="entry name" value="HTH_ARAC_FAMILY_1"/>
    <property type="match status" value="1"/>
</dbReference>
<evidence type="ECO:0000256" key="2">
    <source>
        <dbReference type="ARBA" id="ARBA00023125"/>
    </source>
</evidence>
<dbReference type="PANTHER" id="PTHR43280">
    <property type="entry name" value="ARAC-FAMILY TRANSCRIPTIONAL REGULATOR"/>
    <property type="match status" value="1"/>
</dbReference>
<dbReference type="SUPFAM" id="SSF51215">
    <property type="entry name" value="Regulatory protein AraC"/>
    <property type="match status" value="1"/>
</dbReference>
<dbReference type="CDD" id="cd06986">
    <property type="entry name" value="cupin_MmsR-like_N"/>
    <property type="match status" value="1"/>
</dbReference>
<evidence type="ECO:0000256" key="3">
    <source>
        <dbReference type="ARBA" id="ARBA00023163"/>
    </source>
</evidence>
<dbReference type="Gene3D" id="1.10.10.60">
    <property type="entry name" value="Homeodomain-like"/>
    <property type="match status" value="2"/>
</dbReference>
<dbReference type="PANTHER" id="PTHR43280:SF30">
    <property type="entry name" value="MMSAB OPERON REGULATORY PROTEIN"/>
    <property type="match status" value="1"/>
</dbReference>
<dbReference type="InterPro" id="IPR037923">
    <property type="entry name" value="HTH-like"/>
</dbReference>
<feature type="domain" description="HTH araC/xylS-type" evidence="4">
    <location>
        <begin position="190"/>
        <end position="288"/>
    </location>
</feature>
<dbReference type="GO" id="GO:0003700">
    <property type="term" value="F:DNA-binding transcription factor activity"/>
    <property type="evidence" value="ECO:0007669"/>
    <property type="project" value="InterPro"/>
</dbReference>
<sequence length="291" mass="34188">MRKKEGFEGQRSYILPAPLLEEVEKLPLCQGLLITDIGYYPKARFHTRERRKGSGQHVLIYCVQGEGWYQVQDQKYTVKPNQLFILPAHLSHKYGTKNQNPWTIYWLHFTGSQASSFLQYLYRNDKYAPLTVVPTEERFRMFEDIYAHLNMSFNLDNVIYANNCLYHFLVSFRDSVYKHAITEEQGDVVQQSIEFMKGHLDQKFTLQQLAEQAGLSASHYSAIFRQKTQNSPVNFFMFLKVQRSCQLLENTNLRVKEIAHQIGFDDPYHFSRVFSQFIGLSPQQFRTIEKA</sequence>
<evidence type="ECO:0000256" key="1">
    <source>
        <dbReference type="ARBA" id="ARBA00023015"/>
    </source>
</evidence>